<dbReference type="RefSeq" id="WP_143146171.1">
    <property type="nucleotide sequence ID" value="NZ_CP045292.1"/>
</dbReference>
<organism evidence="1 2">
    <name type="scientific">Flavobacterium haoranii</name>
    <dbReference type="NCBI Taxonomy" id="683124"/>
    <lineage>
        <taxon>Bacteria</taxon>
        <taxon>Pseudomonadati</taxon>
        <taxon>Bacteroidota</taxon>
        <taxon>Flavobacteriia</taxon>
        <taxon>Flavobacteriales</taxon>
        <taxon>Flavobacteriaceae</taxon>
        <taxon>Flavobacterium</taxon>
    </lineage>
</organism>
<dbReference type="AlphaFoldDB" id="A0A1M6DPD7"/>
<evidence type="ECO:0000313" key="1">
    <source>
        <dbReference type="EMBL" id="SHI75116.1"/>
    </source>
</evidence>
<reference evidence="2" key="1">
    <citation type="submission" date="2016-11" db="EMBL/GenBank/DDBJ databases">
        <authorList>
            <person name="Varghese N."/>
            <person name="Submissions S."/>
        </authorList>
    </citation>
    <scope>NUCLEOTIDE SEQUENCE [LARGE SCALE GENOMIC DNA]</scope>
    <source>
        <strain evidence="2">DSM 22807</strain>
    </source>
</reference>
<accession>A0A1M6DPD7</accession>
<protein>
    <submittedName>
        <fullName evidence="1">Uncharacterized protein</fullName>
    </submittedName>
</protein>
<evidence type="ECO:0000313" key="2">
    <source>
        <dbReference type="Proteomes" id="UP000184232"/>
    </source>
</evidence>
<dbReference type="Proteomes" id="UP000184232">
    <property type="component" value="Unassembled WGS sequence"/>
</dbReference>
<gene>
    <name evidence="1" type="ORF">SAMN05444337_0706</name>
</gene>
<sequence>MNKFYLLTILSLFFQISFCQEANLLNKIDLENIEETSNQFHFRLSFYGTKIDVFNDSLNKNKGLVTKFIFQEKHNKITDTIFKKYYLSQHKIFLINSLIDSSKIETIPNQNEILNWKNGFDGITYVIEINKNKKYSKKAYWTPKAQDSTLLEVKKLSQFIEKIETIIKLDSIDKEFNDLLPNDFSYWSGGSLMFYKVKNTNSYLFTDFYGTYRLPLGIKSGYYVNKINKTSIKLNSSIIFQKGFNENYRLKTTISKYSIFSKNKYYDGIHFNYEKNKLNYIFKNPDFELKSIIYFGGFDKILNFGLGYTNLSPLDNKNGFQISLSKDINSNDGFSNNITISPYMNFNIYKSITNYELGIETSYRIKLNKNHYTRFYTSLFLEKIYNYNSLNVSIYIPLKTFKIN</sequence>
<dbReference type="EMBL" id="FQZH01000001">
    <property type="protein sequence ID" value="SHI75116.1"/>
    <property type="molecule type" value="Genomic_DNA"/>
</dbReference>
<proteinExistence type="predicted"/>
<name>A0A1M6DPD7_9FLAO</name>
<dbReference type="OrthoDB" id="982108at2"/>
<keyword evidence="2" id="KW-1185">Reference proteome</keyword>